<evidence type="ECO:0000259" key="5">
    <source>
        <dbReference type="Pfam" id="PF22680"/>
    </source>
</evidence>
<keyword evidence="2" id="KW-1133">Transmembrane helix</keyword>
<keyword evidence="7" id="KW-1185">Reference proteome</keyword>
<keyword evidence="2" id="KW-0812">Transmembrane</keyword>
<reference evidence="7" key="1">
    <citation type="journal article" date="2020" name="Appl. Environ. Microbiol.">
        <title>Diazotrophic Anaeromyxobacter Isolates from Soils.</title>
        <authorList>
            <person name="Masuda Y."/>
            <person name="Yamanaka H."/>
            <person name="Xu Z.X."/>
            <person name="Shiratori Y."/>
            <person name="Aono T."/>
            <person name="Amachi S."/>
            <person name="Senoo K."/>
            <person name="Itoh H."/>
        </authorList>
    </citation>
    <scope>NUCLEOTIDE SEQUENCE [LARGE SCALE GENOMIC DNA]</scope>
    <source>
        <strain evidence="7">R267</strain>
    </source>
</reference>
<feature type="domain" description="Glycoside hydrolase 123 catalytic" evidence="4">
    <location>
        <begin position="284"/>
        <end position="512"/>
    </location>
</feature>
<dbReference type="Proteomes" id="UP000503640">
    <property type="component" value="Unassembled WGS sequence"/>
</dbReference>
<evidence type="ECO:0008006" key="8">
    <source>
        <dbReference type="Google" id="ProtNLM"/>
    </source>
</evidence>
<dbReference type="EMBL" id="BJTG01000013">
    <property type="protein sequence ID" value="GEJ59342.1"/>
    <property type="molecule type" value="Genomic_DNA"/>
</dbReference>
<dbReference type="AlphaFoldDB" id="A0A7I9VSB2"/>
<organism evidence="6 7">
    <name type="scientific">Anaeromyxobacter diazotrophicus</name>
    <dbReference type="NCBI Taxonomy" id="2590199"/>
    <lineage>
        <taxon>Bacteria</taxon>
        <taxon>Pseudomonadati</taxon>
        <taxon>Myxococcota</taxon>
        <taxon>Myxococcia</taxon>
        <taxon>Myxococcales</taxon>
        <taxon>Cystobacterineae</taxon>
        <taxon>Anaeromyxobacteraceae</taxon>
        <taxon>Anaeromyxobacter</taxon>
    </lineage>
</organism>
<evidence type="ECO:0000313" key="6">
    <source>
        <dbReference type="EMBL" id="GEJ59342.1"/>
    </source>
</evidence>
<protein>
    <recommendedName>
        <fullName evidence="8">Glycoside hydrolase 123 C-terminal domain-containing protein</fullName>
    </recommendedName>
</protein>
<feature type="region of interest" description="Disordered" evidence="1">
    <location>
        <begin position="557"/>
        <end position="591"/>
    </location>
</feature>
<comment type="caution">
    <text evidence="6">The sequence shown here is derived from an EMBL/GenBank/DDBJ whole genome shotgun (WGS) entry which is preliminary data.</text>
</comment>
<gene>
    <name evidence="6" type="ORF">AMYX_40830</name>
</gene>
<keyword evidence="2" id="KW-0472">Membrane</keyword>
<dbReference type="InterPro" id="IPR006311">
    <property type="entry name" value="TAT_signal"/>
</dbReference>
<name>A0A7I9VSB2_9BACT</name>
<evidence type="ECO:0000256" key="2">
    <source>
        <dbReference type="SAM" id="Phobius"/>
    </source>
</evidence>
<dbReference type="InterPro" id="IPR025150">
    <property type="entry name" value="GH123_cat"/>
</dbReference>
<evidence type="ECO:0000256" key="3">
    <source>
        <dbReference type="SAM" id="SignalP"/>
    </source>
</evidence>
<feature type="domain" description="Glycoside hydrolase 123 N-terminal" evidence="5">
    <location>
        <begin position="103"/>
        <end position="163"/>
    </location>
</feature>
<dbReference type="InterPro" id="IPR053850">
    <property type="entry name" value="Glyco_hydro_123_N_2"/>
</dbReference>
<feature type="compositionally biased region" description="Gly residues" evidence="1">
    <location>
        <begin position="566"/>
        <end position="578"/>
    </location>
</feature>
<dbReference type="Pfam" id="PF22680">
    <property type="entry name" value="Glyco_hydro_123_N_2"/>
    <property type="match status" value="1"/>
</dbReference>
<evidence type="ECO:0000259" key="4">
    <source>
        <dbReference type="Pfam" id="PF13320"/>
    </source>
</evidence>
<evidence type="ECO:0000256" key="1">
    <source>
        <dbReference type="SAM" id="MobiDB-lite"/>
    </source>
</evidence>
<feature type="chain" id="PRO_5029609437" description="Glycoside hydrolase 123 C-terminal domain-containing protein" evidence="3">
    <location>
        <begin position="25"/>
        <end position="624"/>
    </location>
</feature>
<evidence type="ECO:0000313" key="7">
    <source>
        <dbReference type="Proteomes" id="UP000503640"/>
    </source>
</evidence>
<proteinExistence type="predicted"/>
<feature type="transmembrane region" description="Helical" evidence="2">
    <location>
        <begin position="596"/>
        <end position="614"/>
    </location>
</feature>
<sequence length="624" mass="65763">MTVCRRATLTLAALLSVAPAAASAANVWTASANEKIRPQEAARSDRSAGLAAAKNEFEAFQVVVTGPASGVSVSATELKGPGTVPAPKLFREAIIGVQHPSSADGATGGFPDALIPDVDDVVGEKRNAFPFDVPAGESRAVWVELHVPQDAPAGAYTGSVTVHAADGDAQVPVQLTVWDFALPSTSSLKTAFGMTYGGVPKAHGVSGEALTELRQKYAQLALDHRFSLSSLWDDGQQGDWAHFDNAYGPFMDGHASTQLAGAKLTSLQSGADLNSAAAHGDWAAHFKAKGWFDRLFQYTCDEPPLTCQWSDIPARAQNAKQADPNFRTLVTTDMADATKNGALGAIDLMVPLVNYLDDRPQSAYGWTAGGPTRSQYDGFLQQSNKELWVYQSCMSHGCGGTVDIGNPSADQLYFTGWPTYAIDASNVRARAMEWFSFQYGATGELYYETTQAYYDKADPWTDQYEFNGNGDGTLFYPGTPAKIGGKTDIPVASLRMKMIREGMEDFEYLKLLASLGGASDAKSIAQQLFPHPWQSEAKPADLMAAREALAQKILAASGKPAQPTGTGTGGGSGSGSGGSTNLSAGGAGGGGCGTAAGQPGGLLGLALIPFALVLQRRRARRRRA</sequence>
<dbReference type="Pfam" id="PF13320">
    <property type="entry name" value="GH123_cat"/>
    <property type="match status" value="1"/>
</dbReference>
<dbReference type="RefSeq" id="WP_176068743.1">
    <property type="nucleotide sequence ID" value="NZ_BJTG01000013.1"/>
</dbReference>
<feature type="signal peptide" evidence="3">
    <location>
        <begin position="1"/>
        <end position="24"/>
    </location>
</feature>
<accession>A0A7I9VSB2</accession>
<dbReference type="PROSITE" id="PS51318">
    <property type="entry name" value="TAT"/>
    <property type="match status" value="1"/>
</dbReference>
<keyword evidence="3" id="KW-0732">Signal</keyword>